<dbReference type="CDD" id="cd14014">
    <property type="entry name" value="STKc_PknB_like"/>
    <property type="match status" value="1"/>
</dbReference>
<keyword evidence="8" id="KW-0723">Serine/threonine-protein kinase</keyword>
<dbReference type="RefSeq" id="WP_006982184.1">
    <property type="nucleotide sequence ID" value="NZ_ABVL01000018.1"/>
</dbReference>
<dbReference type="Gene3D" id="3.90.1580.10">
    <property type="entry name" value="paralog of FGE (formylglycine-generating enzyme)"/>
    <property type="match status" value="1"/>
</dbReference>
<dbReference type="GO" id="GO:0004674">
    <property type="term" value="F:protein serine/threonine kinase activity"/>
    <property type="evidence" value="ECO:0007669"/>
    <property type="project" value="UniProtKB-KW"/>
</dbReference>
<keyword evidence="1" id="KW-0808">Transferase</keyword>
<dbReference type="InterPro" id="IPR017441">
    <property type="entry name" value="Protein_kinase_ATP_BS"/>
</dbReference>
<dbReference type="SUPFAM" id="SSF56112">
    <property type="entry name" value="Protein kinase-like (PK-like)"/>
    <property type="match status" value="1"/>
</dbReference>
<dbReference type="InParanoid" id="B4D7E8"/>
<name>B4D7E8_9BACT</name>
<feature type="compositionally biased region" description="Basic and acidic residues" evidence="6">
    <location>
        <begin position="513"/>
        <end position="526"/>
    </location>
</feature>
<evidence type="ECO:0000313" key="9">
    <source>
        <dbReference type="Proteomes" id="UP000005824"/>
    </source>
</evidence>
<reference evidence="8 9" key="1">
    <citation type="journal article" date="2011" name="J. Bacteriol.">
        <title>Genome sequence of Chthoniobacter flavus Ellin428, an aerobic heterotrophic soil bacterium.</title>
        <authorList>
            <person name="Kant R."/>
            <person name="van Passel M.W."/>
            <person name="Palva A."/>
            <person name="Lucas S."/>
            <person name="Lapidus A."/>
            <person name="Glavina Del Rio T."/>
            <person name="Dalin E."/>
            <person name="Tice H."/>
            <person name="Bruce D."/>
            <person name="Goodwin L."/>
            <person name="Pitluck S."/>
            <person name="Larimer F.W."/>
            <person name="Land M.L."/>
            <person name="Hauser L."/>
            <person name="Sangwan P."/>
            <person name="de Vos W.M."/>
            <person name="Janssen P.H."/>
            <person name="Smidt H."/>
        </authorList>
    </citation>
    <scope>NUCLEOTIDE SEQUENCE [LARGE SCALE GENOMIC DNA]</scope>
    <source>
        <strain evidence="8 9">Ellin428</strain>
    </source>
</reference>
<dbReference type="eggNOG" id="COG0515">
    <property type="taxonomic scope" value="Bacteria"/>
</dbReference>
<dbReference type="InterPro" id="IPR016187">
    <property type="entry name" value="CTDL_fold"/>
</dbReference>
<feature type="compositionally biased region" description="Low complexity" evidence="6">
    <location>
        <begin position="312"/>
        <end position="329"/>
    </location>
</feature>
<dbReference type="PROSITE" id="PS50011">
    <property type="entry name" value="PROTEIN_KINASE_DOM"/>
    <property type="match status" value="1"/>
</dbReference>
<feature type="binding site" evidence="5">
    <location>
        <position position="92"/>
    </location>
    <ligand>
        <name>ATP</name>
        <dbReference type="ChEBI" id="CHEBI:30616"/>
    </ligand>
</feature>
<dbReference type="PANTHER" id="PTHR43289:SF6">
    <property type="entry name" value="SERINE_THREONINE-PROTEIN KINASE NEKL-3"/>
    <property type="match status" value="1"/>
</dbReference>
<evidence type="ECO:0000256" key="5">
    <source>
        <dbReference type="PROSITE-ProRule" id="PRU10141"/>
    </source>
</evidence>
<dbReference type="AlphaFoldDB" id="B4D7E8"/>
<feature type="region of interest" description="Disordered" evidence="6">
    <location>
        <begin position="310"/>
        <end position="335"/>
    </location>
</feature>
<dbReference type="InterPro" id="IPR042095">
    <property type="entry name" value="SUMF_sf"/>
</dbReference>
<dbReference type="InterPro" id="IPR000719">
    <property type="entry name" value="Prot_kinase_dom"/>
</dbReference>
<dbReference type="Proteomes" id="UP000005824">
    <property type="component" value="Unassembled WGS sequence"/>
</dbReference>
<dbReference type="PANTHER" id="PTHR43289">
    <property type="entry name" value="MITOGEN-ACTIVATED PROTEIN KINASE KINASE KINASE 20-RELATED"/>
    <property type="match status" value="1"/>
</dbReference>
<feature type="compositionally biased region" description="Low complexity" evidence="6">
    <location>
        <begin position="374"/>
        <end position="385"/>
    </location>
</feature>
<evidence type="ECO:0000313" key="8">
    <source>
        <dbReference type="EMBL" id="EDY17565.1"/>
    </source>
</evidence>
<dbReference type="Gene3D" id="1.10.510.10">
    <property type="entry name" value="Transferase(Phosphotransferase) domain 1"/>
    <property type="match status" value="1"/>
</dbReference>
<gene>
    <name evidence="8" type="ORF">CfE428DRAFT_4863</name>
</gene>
<keyword evidence="3 8" id="KW-0418">Kinase</keyword>
<evidence type="ECO:0000256" key="1">
    <source>
        <dbReference type="ARBA" id="ARBA00022679"/>
    </source>
</evidence>
<dbReference type="Pfam" id="PF03781">
    <property type="entry name" value="FGE-sulfatase"/>
    <property type="match status" value="1"/>
</dbReference>
<keyword evidence="9" id="KW-1185">Reference proteome</keyword>
<dbReference type="InterPro" id="IPR008271">
    <property type="entry name" value="Ser/Thr_kinase_AS"/>
</dbReference>
<dbReference type="Pfam" id="PF00069">
    <property type="entry name" value="Pkinase"/>
    <property type="match status" value="1"/>
</dbReference>
<dbReference type="PROSITE" id="PS00108">
    <property type="entry name" value="PROTEIN_KINASE_ST"/>
    <property type="match status" value="1"/>
</dbReference>
<dbReference type="PROSITE" id="PS00107">
    <property type="entry name" value="PROTEIN_KINASE_ATP"/>
    <property type="match status" value="1"/>
</dbReference>
<dbReference type="Gene3D" id="3.30.200.20">
    <property type="entry name" value="Phosphorylase Kinase, domain 1"/>
    <property type="match status" value="1"/>
</dbReference>
<dbReference type="GO" id="GO:0005524">
    <property type="term" value="F:ATP binding"/>
    <property type="evidence" value="ECO:0007669"/>
    <property type="project" value="UniProtKB-UniRule"/>
</dbReference>
<feature type="region of interest" description="Disordered" evidence="6">
    <location>
        <begin position="507"/>
        <end position="539"/>
    </location>
</feature>
<organism evidence="8 9">
    <name type="scientific">Chthoniobacter flavus Ellin428</name>
    <dbReference type="NCBI Taxonomy" id="497964"/>
    <lineage>
        <taxon>Bacteria</taxon>
        <taxon>Pseudomonadati</taxon>
        <taxon>Verrucomicrobiota</taxon>
        <taxon>Spartobacteria</taxon>
        <taxon>Chthoniobacterales</taxon>
        <taxon>Chthoniobacteraceae</taxon>
        <taxon>Chthoniobacter</taxon>
    </lineage>
</organism>
<keyword evidence="4 5" id="KW-0067">ATP-binding</keyword>
<protein>
    <submittedName>
        <fullName evidence="8">Serine/threonine protein kinase</fullName>
    </submittedName>
</protein>
<dbReference type="EMBL" id="ABVL01000018">
    <property type="protein sequence ID" value="EDY17565.1"/>
    <property type="molecule type" value="Genomic_DNA"/>
</dbReference>
<evidence type="ECO:0000259" key="7">
    <source>
        <dbReference type="PROSITE" id="PS50011"/>
    </source>
</evidence>
<dbReference type="SMART" id="SM00220">
    <property type="entry name" value="S_TKc"/>
    <property type="match status" value="1"/>
</dbReference>
<dbReference type="InterPro" id="IPR005532">
    <property type="entry name" value="SUMF_dom"/>
</dbReference>
<dbReference type="SUPFAM" id="SSF56436">
    <property type="entry name" value="C-type lectin-like"/>
    <property type="match status" value="1"/>
</dbReference>
<dbReference type="InterPro" id="IPR011009">
    <property type="entry name" value="Kinase-like_dom_sf"/>
</dbReference>
<feature type="domain" description="Protein kinase" evidence="7">
    <location>
        <begin position="63"/>
        <end position="334"/>
    </location>
</feature>
<evidence type="ECO:0000256" key="4">
    <source>
        <dbReference type="ARBA" id="ARBA00022840"/>
    </source>
</evidence>
<proteinExistence type="predicted"/>
<evidence type="ECO:0000256" key="3">
    <source>
        <dbReference type="ARBA" id="ARBA00022777"/>
    </source>
</evidence>
<sequence>METSRFCPQCRQPLAPDAPEGLCPQCLLKAAAGPPPSGAGDGLPDDLTDIAAPAEVAKKLPQFEILELLGRGGMGVVYKARQIQLDRIVALKILPPVDALSPNFIARFTREARALAKLNHPNIVAVHDFGETNGLYFIVMEYVDGANLRQLQQGRKLSPGEALAIIPKICEALQYAHEEGLVHRDIKPENLLIDTKGRVKIADFGLAKMLGREPLDMTLTVSGMALGTMRYMAPEQLDKPETVDHRADIYSLGVVFYELLTGALPVGHFELPSQKASVDTRLDRIVLHALERLPERRYQQAREVQTDIESVASTPRAAAASPAAAASTPVDQTFPPSRSAGKKTFIISVAVAAFLLGFWLLFRPIPPAGPPARPAADASTPAVAAGNTGVQRVSPPVEPRRTPSPSETPSGGHLAIDHPVNSPAAAVAPNLAFEEKNFRVTSILVGSGTSPSLAVINGRAYSEGELLRVSKNPGARVPVRVKQISGDNVVLESHDQTIVVPLRRPELNQNKGATDETKTGGREVKSVESAPGPKMETPVATPAVNSLGQRFVPVGDVEFCIWPTRVKDFEAFAQAVKLPSVRWRSAGFKQGPDHPVVDVTWQEAMAFCEWLTNKEHQEGVLPANRVYRLPSDLEWSKAVGLPEEPQKTPAERDSVIADVYPWGTEWPPPPRAGNYTGEETGSDVAIKGYDDGFPWTSPVGSFKPNQYGLYDMGGNVWQWCLDSWNETSTAKVLRGASWYNGARKLSLLSSCRVHAAPDSSTDNYGFRIVRASSEKGK</sequence>
<comment type="caution">
    <text evidence="8">The sequence shown here is derived from an EMBL/GenBank/DDBJ whole genome shotgun (WGS) entry which is preliminary data.</text>
</comment>
<evidence type="ECO:0000256" key="2">
    <source>
        <dbReference type="ARBA" id="ARBA00022741"/>
    </source>
</evidence>
<dbReference type="STRING" id="497964.CfE428DRAFT_4863"/>
<keyword evidence="2 5" id="KW-0547">Nucleotide-binding</keyword>
<evidence type="ECO:0000256" key="6">
    <source>
        <dbReference type="SAM" id="MobiDB-lite"/>
    </source>
</evidence>
<feature type="region of interest" description="Disordered" evidence="6">
    <location>
        <begin position="370"/>
        <end position="411"/>
    </location>
</feature>
<accession>B4D7E8</accession>